<reference evidence="3 4" key="1">
    <citation type="journal article" date="2023" name="Arcadia Sci">
        <title>De novo assembly of a long-read Amblyomma americanum tick genome.</title>
        <authorList>
            <person name="Chou S."/>
            <person name="Poskanzer K.E."/>
            <person name="Rollins M."/>
            <person name="Thuy-Boun P.S."/>
        </authorList>
    </citation>
    <scope>NUCLEOTIDE SEQUENCE [LARGE SCALE GENOMIC DNA]</scope>
    <source>
        <strain evidence="3">F_SG_1</strain>
        <tissue evidence="3">Salivary glands</tissue>
    </source>
</reference>
<name>A0AAQ4EF74_AMBAM</name>
<proteinExistence type="predicted"/>
<dbReference type="EMBL" id="JARKHS020016917">
    <property type="protein sequence ID" value="KAK8773439.1"/>
    <property type="molecule type" value="Genomic_DNA"/>
</dbReference>
<organism evidence="3 4">
    <name type="scientific">Amblyomma americanum</name>
    <name type="common">Lone star tick</name>
    <dbReference type="NCBI Taxonomy" id="6943"/>
    <lineage>
        <taxon>Eukaryota</taxon>
        <taxon>Metazoa</taxon>
        <taxon>Ecdysozoa</taxon>
        <taxon>Arthropoda</taxon>
        <taxon>Chelicerata</taxon>
        <taxon>Arachnida</taxon>
        <taxon>Acari</taxon>
        <taxon>Parasitiformes</taxon>
        <taxon>Ixodida</taxon>
        <taxon>Ixodoidea</taxon>
        <taxon>Ixodidae</taxon>
        <taxon>Amblyomminae</taxon>
        <taxon>Amblyomma</taxon>
    </lineage>
</organism>
<evidence type="ECO:0000256" key="2">
    <source>
        <dbReference type="SAM" id="SignalP"/>
    </source>
</evidence>
<sequence>MKLSTFIIIMACSPLLGCAAQETFPPNSPLSWLRNRVFGSRVAEDRFVSRVAVAMQSLVNVVNDPIVVRELRKYYASLLRSPEVAKLVESVRPPNRPSRRRGGVAKTSRTTTTTTTTTPVLSTPTTTTPVPSTIPTTVGPNAALDDAFLDVAQCVIRATGRRGEREQTPDRAHVEQVPLLLRPRVGGSVPELVQLQVPRPQAPEPGAAQRRGKLRVIPDLRDVPVPAALRPSGRQGGPLLQVSYAAFAPV</sequence>
<evidence type="ECO:0000256" key="1">
    <source>
        <dbReference type="SAM" id="MobiDB-lite"/>
    </source>
</evidence>
<keyword evidence="4" id="KW-1185">Reference proteome</keyword>
<keyword evidence="2" id="KW-0732">Signal</keyword>
<feature type="signal peptide" evidence="2">
    <location>
        <begin position="1"/>
        <end position="20"/>
    </location>
</feature>
<feature type="chain" id="PRO_5042925271" description="Secreted protein" evidence="2">
    <location>
        <begin position="21"/>
        <end position="250"/>
    </location>
</feature>
<dbReference type="Proteomes" id="UP001321473">
    <property type="component" value="Unassembled WGS sequence"/>
</dbReference>
<protein>
    <recommendedName>
        <fullName evidence="5">Secreted protein</fullName>
    </recommendedName>
</protein>
<dbReference type="AlphaFoldDB" id="A0AAQ4EF74"/>
<feature type="compositionally biased region" description="Low complexity" evidence="1">
    <location>
        <begin position="107"/>
        <end position="133"/>
    </location>
</feature>
<evidence type="ECO:0008006" key="5">
    <source>
        <dbReference type="Google" id="ProtNLM"/>
    </source>
</evidence>
<evidence type="ECO:0000313" key="4">
    <source>
        <dbReference type="Proteomes" id="UP001321473"/>
    </source>
</evidence>
<feature type="region of interest" description="Disordered" evidence="1">
    <location>
        <begin position="89"/>
        <end position="133"/>
    </location>
</feature>
<comment type="caution">
    <text evidence="3">The sequence shown here is derived from an EMBL/GenBank/DDBJ whole genome shotgun (WGS) entry which is preliminary data.</text>
</comment>
<gene>
    <name evidence="3" type="ORF">V5799_012025</name>
</gene>
<evidence type="ECO:0000313" key="3">
    <source>
        <dbReference type="EMBL" id="KAK8773439.1"/>
    </source>
</evidence>
<accession>A0AAQ4EF74</accession>